<protein>
    <recommendedName>
        <fullName evidence="9">DNA replication and repair protein RecF</fullName>
    </recommendedName>
</protein>
<dbReference type="PANTHER" id="PTHR32182">
    <property type="entry name" value="DNA REPLICATION AND REPAIR PROTEIN RECF"/>
    <property type="match status" value="1"/>
</dbReference>
<dbReference type="SUPFAM" id="SSF52540">
    <property type="entry name" value="P-loop containing nucleoside triphosphate hydrolases"/>
    <property type="match status" value="1"/>
</dbReference>
<dbReference type="RefSeq" id="WP_115791566.1">
    <property type="nucleotide sequence ID" value="NZ_QSLN01000001.1"/>
</dbReference>
<dbReference type="InterPro" id="IPR001238">
    <property type="entry name" value="DNA-binding_RecF"/>
</dbReference>
<feature type="domain" description="RecF/RecN/SMC N-terminal" evidence="10">
    <location>
        <begin position="3"/>
        <end position="334"/>
    </location>
</feature>
<evidence type="ECO:0000259" key="10">
    <source>
        <dbReference type="Pfam" id="PF02463"/>
    </source>
</evidence>
<keyword evidence="5 9" id="KW-0067">ATP-binding</keyword>
<evidence type="ECO:0000256" key="3">
    <source>
        <dbReference type="ARBA" id="ARBA00022741"/>
    </source>
</evidence>
<dbReference type="GO" id="GO:0006302">
    <property type="term" value="P:double-strand break repair"/>
    <property type="evidence" value="ECO:0007669"/>
    <property type="project" value="TreeGrafter"/>
</dbReference>
<dbReference type="Pfam" id="PF02463">
    <property type="entry name" value="SMC_N"/>
    <property type="match status" value="1"/>
</dbReference>
<dbReference type="InterPro" id="IPR003395">
    <property type="entry name" value="RecF/RecN/SMC_N"/>
</dbReference>
<dbReference type="InterPro" id="IPR042174">
    <property type="entry name" value="RecF_2"/>
</dbReference>
<dbReference type="Proteomes" id="UP000256329">
    <property type="component" value="Unassembled WGS sequence"/>
</dbReference>
<name>A0A3D8P5F8_9THEO</name>
<dbReference type="EMBL" id="QSLN01000001">
    <property type="protein sequence ID" value="RDV84570.1"/>
    <property type="molecule type" value="Genomic_DNA"/>
</dbReference>
<keyword evidence="12" id="KW-1185">Reference proteome</keyword>
<gene>
    <name evidence="9" type="primary">recF</name>
    <name evidence="11" type="ORF">DXX99_00505</name>
</gene>
<dbReference type="HAMAP" id="MF_00365">
    <property type="entry name" value="RecF"/>
    <property type="match status" value="1"/>
</dbReference>
<evidence type="ECO:0000256" key="1">
    <source>
        <dbReference type="ARBA" id="ARBA00022490"/>
    </source>
</evidence>
<evidence type="ECO:0000256" key="2">
    <source>
        <dbReference type="ARBA" id="ARBA00022705"/>
    </source>
</evidence>
<dbReference type="GO" id="GO:0005737">
    <property type="term" value="C:cytoplasm"/>
    <property type="evidence" value="ECO:0007669"/>
    <property type="project" value="UniProtKB-SubCell"/>
</dbReference>
<dbReference type="GO" id="GO:0006260">
    <property type="term" value="P:DNA replication"/>
    <property type="evidence" value="ECO:0007669"/>
    <property type="project" value="UniProtKB-UniRule"/>
</dbReference>
<dbReference type="GO" id="GO:0000731">
    <property type="term" value="P:DNA synthesis involved in DNA repair"/>
    <property type="evidence" value="ECO:0007669"/>
    <property type="project" value="TreeGrafter"/>
</dbReference>
<keyword evidence="8 9" id="KW-0742">SOS response</keyword>
<evidence type="ECO:0000256" key="8">
    <source>
        <dbReference type="ARBA" id="ARBA00023236"/>
    </source>
</evidence>
<comment type="function">
    <text evidence="9">The RecF protein is involved in DNA metabolism; it is required for DNA replication and normal SOS inducibility. RecF binds preferentially to single-stranded, linear DNA. It also seems to bind ATP.</text>
</comment>
<sequence length="358" mass="40880">MWIKSLSLRNFRNYRELEWEPSSGINLLKGPNAAGKTNLLEALYFVLCGRSFRTSREEEVVRTGEATALVKGKVATAWGEIETEVRFRNKTKLLLYQGKPASRRDFPGEKVVLLFRPEDLLVVTGTPAERRALFDRILAKLVPGYEEVLTRYRRALEQRNALLRLPGEREEELEIWTEALVSSGALLYRLRVEGLGLIGPLTSSFYRELVGKRLVLRYATSAVSPTRDKPFTEQFAKALSASAEKERVLGQTLVGPHRDDFLFVVEGEDLRYKGSRGEVRAAVLALRLAEAELLEKITKERTIFFLDDVFSEFDPQRRRALISYLEGRQSFVTSAEPELKLPGRTFFIEQGRLRADDY</sequence>
<comment type="subcellular location">
    <subcellularLocation>
        <location evidence="9">Cytoplasm</location>
    </subcellularLocation>
</comment>
<dbReference type="GO" id="GO:0009432">
    <property type="term" value="P:SOS response"/>
    <property type="evidence" value="ECO:0007669"/>
    <property type="project" value="UniProtKB-UniRule"/>
</dbReference>
<keyword evidence="7 9" id="KW-0234">DNA repair</keyword>
<keyword evidence="2 9" id="KW-0235">DNA replication</keyword>
<dbReference type="PANTHER" id="PTHR32182:SF0">
    <property type="entry name" value="DNA REPLICATION AND REPAIR PROTEIN RECF"/>
    <property type="match status" value="1"/>
</dbReference>
<feature type="binding site" evidence="9">
    <location>
        <begin position="30"/>
        <end position="37"/>
    </location>
    <ligand>
        <name>ATP</name>
        <dbReference type="ChEBI" id="CHEBI:30616"/>
    </ligand>
</feature>
<evidence type="ECO:0000256" key="4">
    <source>
        <dbReference type="ARBA" id="ARBA00022763"/>
    </source>
</evidence>
<proteinExistence type="inferred from homology"/>
<organism evidence="11 12">
    <name type="scientific">Ammonifex thiophilus</name>
    <dbReference type="NCBI Taxonomy" id="444093"/>
    <lineage>
        <taxon>Bacteria</taxon>
        <taxon>Bacillati</taxon>
        <taxon>Bacillota</taxon>
        <taxon>Clostridia</taxon>
        <taxon>Thermoanaerobacterales</taxon>
        <taxon>Thermoanaerobacteraceae</taxon>
        <taxon>Ammonifex</taxon>
    </lineage>
</organism>
<dbReference type="AlphaFoldDB" id="A0A3D8P5F8"/>
<evidence type="ECO:0000313" key="12">
    <source>
        <dbReference type="Proteomes" id="UP000256329"/>
    </source>
</evidence>
<dbReference type="OrthoDB" id="9803889at2"/>
<dbReference type="NCBIfam" id="TIGR00611">
    <property type="entry name" value="recf"/>
    <property type="match status" value="1"/>
</dbReference>
<evidence type="ECO:0000256" key="7">
    <source>
        <dbReference type="ARBA" id="ARBA00023204"/>
    </source>
</evidence>
<evidence type="ECO:0000256" key="6">
    <source>
        <dbReference type="ARBA" id="ARBA00023125"/>
    </source>
</evidence>
<dbReference type="GO" id="GO:0005524">
    <property type="term" value="F:ATP binding"/>
    <property type="evidence" value="ECO:0007669"/>
    <property type="project" value="UniProtKB-UniRule"/>
</dbReference>
<dbReference type="InterPro" id="IPR027417">
    <property type="entry name" value="P-loop_NTPase"/>
</dbReference>
<evidence type="ECO:0000256" key="5">
    <source>
        <dbReference type="ARBA" id="ARBA00022840"/>
    </source>
</evidence>
<evidence type="ECO:0000313" key="11">
    <source>
        <dbReference type="EMBL" id="RDV84570.1"/>
    </source>
</evidence>
<evidence type="ECO:0000256" key="9">
    <source>
        <dbReference type="HAMAP-Rule" id="MF_00365"/>
    </source>
</evidence>
<accession>A0A3D8P5F8</accession>
<dbReference type="GO" id="GO:0003697">
    <property type="term" value="F:single-stranded DNA binding"/>
    <property type="evidence" value="ECO:0007669"/>
    <property type="project" value="UniProtKB-UniRule"/>
</dbReference>
<keyword evidence="4 9" id="KW-0227">DNA damage</keyword>
<keyword evidence="3 9" id="KW-0547">Nucleotide-binding</keyword>
<comment type="similarity">
    <text evidence="9">Belongs to the RecF family.</text>
</comment>
<keyword evidence="1 9" id="KW-0963">Cytoplasm</keyword>
<reference evidence="11 12" key="1">
    <citation type="submission" date="2018-08" db="EMBL/GenBank/DDBJ databases">
        <title>Form III RuBisCO-mediated autotrophy in Thermodesulfobium bacteria.</title>
        <authorList>
            <person name="Toshchakov S.V."/>
            <person name="Kublanov I.V."/>
            <person name="Frolov E."/>
            <person name="Bonch-Osmolovskaya E.A."/>
            <person name="Tourova T.P."/>
            <person name="Chernych N.A."/>
            <person name="Lebedinsky A.V."/>
        </authorList>
    </citation>
    <scope>NUCLEOTIDE SEQUENCE [LARGE SCALE GENOMIC DNA]</scope>
    <source>
        <strain evidence="11 12">SR</strain>
    </source>
</reference>
<dbReference type="Gene3D" id="3.40.50.300">
    <property type="entry name" value="P-loop containing nucleotide triphosphate hydrolases"/>
    <property type="match status" value="1"/>
</dbReference>
<keyword evidence="6 9" id="KW-0238">DNA-binding</keyword>
<dbReference type="Gene3D" id="1.20.1050.90">
    <property type="entry name" value="RecF/RecN/SMC, N-terminal domain"/>
    <property type="match status" value="1"/>
</dbReference>
<comment type="caution">
    <text evidence="11">The sequence shown here is derived from an EMBL/GenBank/DDBJ whole genome shotgun (WGS) entry which is preliminary data.</text>
</comment>